<dbReference type="EMBL" id="PNRF01000038">
    <property type="protein sequence ID" value="PMR73055.1"/>
    <property type="molecule type" value="Genomic_DNA"/>
</dbReference>
<gene>
    <name evidence="2" type="ORF">C1H69_18930</name>
</gene>
<dbReference type="RefSeq" id="WP_102654952.1">
    <property type="nucleotide sequence ID" value="NZ_PNRF01000038.1"/>
</dbReference>
<proteinExistence type="predicted"/>
<evidence type="ECO:0000256" key="1">
    <source>
        <dbReference type="SAM" id="Coils"/>
    </source>
</evidence>
<dbReference type="OrthoDB" id="9801609at2"/>
<keyword evidence="3" id="KW-1185">Reference proteome</keyword>
<dbReference type="Pfam" id="PF13489">
    <property type="entry name" value="Methyltransf_23"/>
    <property type="match status" value="1"/>
</dbReference>
<dbReference type="Proteomes" id="UP000235803">
    <property type="component" value="Unassembled WGS sequence"/>
</dbReference>
<evidence type="ECO:0008006" key="4">
    <source>
        <dbReference type="Google" id="ProtNLM"/>
    </source>
</evidence>
<keyword evidence="1" id="KW-0175">Coiled coil</keyword>
<dbReference type="CDD" id="cd02440">
    <property type="entry name" value="AdoMet_MTases"/>
    <property type="match status" value="1"/>
</dbReference>
<name>A0A2N7TY29_9GAMM</name>
<protein>
    <recommendedName>
        <fullName evidence="4">Methyltransferase type 11 domain-containing protein</fullName>
    </recommendedName>
</protein>
<feature type="coiled-coil region" evidence="1">
    <location>
        <begin position="31"/>
        <end position="62"/>
    </location>
</feature>
<accession>A0A2N7TY29</accession>
<organism evidence="2 3">
    <name type="scientific">Billgrantia endophytica</name>
    <dbReference type="NCBI Taxonomy" id="2033802"/>
    <lineage>
        <taxon>Bacteria</taxon>
        <taxon>Pseudomonadati</taxon>
        <taxon>Pseudomonadota</taxon>
        <taxon>Gammaproteobacteria</taxon>
        <taxon>Oceanospirillales</taxon>
        <taxon>Halomonadaceae</taxon>
        <taxon>Billgrantia</taxon>
    </lineage>
</organism>
<comment type="caution">
    <text evidence="2">The sequence shown here is derived from an EMBL/GenBank/DDBJ whole genome shotgun (WGS) entry which is preliminary data.</text>
</comment>
<evidence type="ECO:0000313" key="2">
    <source>
        <dbReference type="EMBL" id="PMR73055.1"/>
    </source>
</evidence>
<evidence type="ECO:0000313" key="3">
    <source>
        <dbReference type="Proteomes" id="UP000235803"/>
    </source>
</evidence>
<dbReference type="InterPro" id="IPR029063">
    <property type="entry name" value="SAM-dependent_MTases_sf"/>
</dbReference>
<dbReference type="SUPFAM" id="SSF53335">
    <property type="entry name" value="S-adenosyl-L-methionine-dependent methyltransferases"/>
    <property type="match status" value="1"/>
</dbReference>
<sequence length="375" mass="42312">MLTKKMMKWFRDVRKGTLASNKILPRLQKQISQTNNSIDDIKDSLEKIEKETEKRLEQLDEKIGIRLKKIERKIPKKPKASPPKISFSRLPTNNIYCPVCEKGKVGWVSAYPSHNPKFRMAVVLFCNYCGSGHVPDASKLISGYYEKEYAERDRKDRDIDPEVYFKSGSSPGLSNYFDRANEQVGNLAKLGAEFNVVLDYGSGPGYFLYACKAQQPYAVELDSYSNKYLEYLGAQKLSSEALPESFFDVIVASHVVEHFIAEALIENLKGMLKSLKPGGMLLVEVPNGGHSYMLLHARQDPHTIFFTPQGIRCALELAGASEVSYYARAKNDGEYHPQPIYKSSEKKEVAKKSKAQEFESTLRGGLTVVVKKTQK</sequence>
<reference evidence="2 3" key="1">
    <citation type="submission" date="2018-01" db="EMBL/GenBank/DDBJ databases">
        <title>Halomonas endophytica sp. nov., isolated from storage liquid in the stems of Populus euphratica.</title>
        <authorList>
            <person name="Chen C."/>
        </authorList>
    </citation>
    <scope>NUCLEOTIDE SEQUENCE [LARGE SCALE GENOMIC DNA]</scope>
    <source>
        <strain evidence="2 3">MC28</strain>
    </source>
</reference>
<dbReference type="AlphaFoldDB" id="A0A2N7TY29"/>
<dbReference type="Gene3D" id="3.40.50.150">
    <property type="entry name" value="Vaccinia Virus protein VP39"/>
    <property type="match status" value="1"/>
</dbReference>